<organism evidence="1 2">
    <name type="scientific">Lasius platythorax</name>
    <dbReference type="NCBI Taxonomy" id="488582"/>
    <lineage>
        <taxon>Eukaryota</taxon>
        <taxon>Metazoa</taxon>
        <taxon>Ecdysozoa</taxon>
        <taxon>Arthropoda</taxon>
        <taxon>Hexapoda</taxon>
        <taxon>Insecta</taxon>
        <taxon>Pterygota</taxon>
        <taxon>Neoptera</taxon>
        <taxon>Endopterygota</taxon>
        <taxon>Hymenoptera</taxon>
        <taxon>Apocrita</taxon>
        <taxon>Aculeata</taxon>
        <taxon>Formicoidea</taxon>
        <taxon>Formicidae</taxon>
        <taxon>Formicinae</taxon>
        <taxon>Lasius</taxon>
        <taxon>Lasius</taxon>
    </lineage>
</organism>
<reference evidence="1" key="1">
    <citation type="submission" date="2024-04" db="EMBL/GenBank/DDBJ databases">
        <authorList>
            <consortium name="Molecular Ecology Group"/>
        </authorList>
    </citation>
    <scope>NUCLEOTIDE SEQUENCE</scope>
</reference>
<accession>A0AAV2P6X6</accession>
<proteinExistence type="predicted"/>
<keyword evidence="2" id="KW-1185">Reference proteome</keyword>
<dbReference type="Proteomes" id="UP001497644">
    <property type="component" value="Chromosome 8"/>
</dbReference>
<evidence type="ECO:0000313" key="1">
    <source>
        <dbReference type="EMBL" id="CAL1688452.1"/>
    </source>
</evidence>
<protein>
    <submittedName>
        <fullName evidence="1">Uncharacterized protein</fullName>
    </submittedName>
</protein>
<name>A0AAV2P6X6_9HYME</name>
<gene>
    <name evidence="1" type="ORF">LPLAT_LOCUS13515</name>
</gene>
<dbReference type="EMBL" id="OZ034831">
    <property type="protein sequence ID" value="CAL1688452.1"/>
    <property type="molecule type" value="Genomic_DNA"/>
</dbReference>
<sequence length="127" mass="15362">MLMNSPRAHYEIDRMRIHREFTEYVCPLLDFEYTFVIEYKYANYNYKYPFYHATPLSIHPTKLDIATDDYSLAECREILLKSFESIPTIFSQFRDRLDFFSRTDVNRNVEGCSHLLPEIHLLRAKFF</sequence>
<dbReference type="AlphaFoldDB" id="A0AAV2P6X6"/>
<evidence type="ECO:0000313" key="2">
    <source>
        <dbReference type="Proteomes" id="UP001497644"/>
    </source>
</evidence>